<dbReference type="InterPro" id="IPR020841">
    <property type="entry name" value="PKS_Beta-ketoAc_synthase_dom"/>
</dbReference>
<dbReference type="FunFam" id="3.40.50.720:FF:000209">
    <property type="entry name" value="Polyketide synthase Pks12"/>
    <property type="match status" value="1"/>
</dbReference>
<feature type="region of interest" description="C-terminal hotdog fold" evidence="10">
    <location>
        <begin position="1022"/>
        <end position="1168"/>
    </location>
</feature>
<dbReference type="InterPro" id="IPR020843">
    <property type="entry name" value="ER"/>
</dbReference>
<dbReference type="InterPro" id="IPR049551">
    <property type="entry name" value="PKS_DH_C"/>
</dbReference>
<dbReference type="InterPro" id="IPR042104">
    <property type="entry name" value="PKS_dehydratase_sf"/>
</dbReference>
<feature type="region of interest" description="Disordered" evidence="11">
    <location>
        <begin position="2445"/>
        <end position="2497"/>
    </location>
</feature>
<accession>A0A6S6SBW2</accession>
<keyword evidence="3" id="KW-0596">Phosphopantetheine</keyword>
<dbReference type="InterPro" id="IPR018201">
    <property type="entry name" value="Ketoacyl_synth_AS"/>
</dbReference>
<dbReference type="Gene3D" id="3.40.47.10">
    <property type="match status" value="1"/>
</dbReference>
<dbReference type="PANTHER" id="PTHR43775">
    <property type="entry name" value="FATTY ACID SYNTHASE"/>
    <property type="match status" value="1"/>
</dbReference>
<evidence type="ECO:0000256" key="1">
    <source>
        <dbReference type="ARBA" id="ARBA00005194"/>
    </source>
</evidence>
<dbReference type="InterPro" id="IPR016035">
    <property type="entry name" value="Acyl_Trfase/lysoPLipase"/>
</dbReference>
<dbReference type="InterPro" id="IPR013154">
    <property type="entry name" value="ADH-like_N"/>
</dbReference>
<dbReference type="PROSITE" id="PS52004">
    <property type="entry name" value="KS3_2"/>
    <property type="match status" value="1"/>
</dbReference>
<feature type="domain" description="PKS/mFAS DH" evidence="14">
    <location>
        <begin position="893"/>
        <end position="1168"/>
    </location>
</feature>
<dbReference type="Pfam" id="PF00698">
    <property type="entry name" value="Acyl_transf_1"/>
    <property type="match status" value="1"/>
</dbReference>
<dbReference type="PROSITE" id="PS01162">
    <property type="entry name" value="QOR_ZETA_CRYSTAL"/>
    <property type="match status" value="1"/>
</dbReference>
<sequence>MSKFPEKIAIIGMSCRFPGQANSPEAYWDILQSEQDVVTEIPADRWGTEFYQHPDKKEAGRSYTFAAGVLDDIDQFDAAFFGISPREAAQIDPQQRLLLELTWESFENANLPPEKMAGSDCAVYVGIASTDYVHRRIDDLSSIDSFSMTGNTASIASNRLSYTFDLRGPSVSVDTACSSSLVAVNQACQSIWSGEASCAVAGGVNLLLHPFGFVGFSKASMLSPDGRCKAFDESGNGYVRSEGAAVVILKPLSQAEKDGDVIHAVIRGSSVNCDGHTQGITVPSTHGQADLLRKVYNKAGVNPDELSYLEAHGTGTAVGDPLETAAIAEVLAQPRKRPLTIGSAKTNVGHLETASGMAGLFKIIMSVKNRTIARSLHFNTPNKRIDFAGLNLHVAQQTQSIQSETPLLMGVNSFGFGGANAHVIIEEYTTQPAKLSTATNIPPLLLSANGLPALRELADSYIHLIRDTPDRYYDIAYTSFFKRQRLQKTLCLHGETTAEIIQQLADFSNESGTTPHIHEAEKQTDAKLTLVFSGNGCQWQGMGQALLQNSPYFKTTIKEINSLLRPYSDIDLFEEFAKETSKSSLADTAIAQPLLFALQVGIVRLLQRQGMHISAVIGHSVGEVAAAWAAGCLTLKQAVDVIYHRSHAQAKTQGSGKMAAISLDVKTLGEYLDTLSLTHDIEIAGINGPNSLTASGTAIAIDTLCNYLTSKNIQHKRLDLDYAFHSHLMDPVKALVLESLNDLTPKISEITFISTVTGQAASGISLDNQYWWDNIREPVRFYEGMQTLLASGHQHFIEIGAHPILRSYINECARDTHQHITISPGLSRENPQLSAIHDAADAAMLAGCAWDLSTAFPETGNDIRLPNYPWQRERFWYPLTAEGYNLVNRSREHPLLGHQISQHPLIWENTLDSKIYPYLADHVVDGAEVLPGSAYVEMAITASQHLISDNKLAIENIEIHAPILLDQSKHVQFILEDDGRFEITSRDRFADVENTVKNCTGRLLGETAIDADIPLKLNHTDSKNINSQQHYALTEQVGLHYGEGFQCVDQCWVGPTEAISELVINRQIADDYAAYHLHPAMLDSGFQILVDILAENIQDSNHSAMIPVQIGKLTCFADTRDTHYLKAQITRQSPHSLLADFHLYDKNSNHIATLQDCRFRIIQFHQTQHLPDCYQHVSVIQAPKPEVNSRLSISPEDIANTLQKRFPSSEDRVAHFHYIQPLFDALVALYAWEALRSFESCQQSFSLAEFIDNETIDTAFTPFIQRLLDILEDDELASRNDEHWTLACETDYPPANDLWLSLLNEHPQYIAELTLLARCGKHIPEVLINKVPADTLISPSKSSTQEHWQNASPSHQSMQKMLLAAFTEIIEEAPSKYLIRVLQIGATPLTATLINTLETDQFQYVITDEDPALVDEQISHFKHLENVSSLPFDLHQEDSQLKKQAHFDLIIAIHPHRQTQAFHQLRQCLKGHGILLSLEDLPTRFSDITAGLHPEWWENSIDITHPLSELMSRQEWRHTLETNAFKDISLIAEQDDIAEQGSLLCIASRAAKNEETRETTITRKNWILVTDIPNTNKFAQQLSEQLGNNQQSIQLLSIGQFSEQTVVSDTKILFLAENTAKTQASSHCQQLLTVANQLMHTQHATQLTIITQGAFHSDIHNEHNLDPDMAALWGFGRVLMNEHPELATHLIDLCQEDGLQAAAERLVDELLREDLVENEVLLLPESRHVLRLRKTDLSADITSETTDRYKLNFSNPGQLKNLQWQSQNVPPLNADEIEIIPKAAGLNFRDVMYALGLLSDEAVENGFAGATLGMELSGTIARVGADITNYTVGDEVIGFAPACFSSHVICQTTAIAKKPEAWSFSAAATIPTTFFTVYYALNYLAKLEAGEKILIHGAAGGIGIAAIQYAKHCGAEIYATAGTDEKRDFVKMIGADYVFDSRNVDFADDIMALTENTGVDIVLNSLAGEAINRNLSILKPFGRFLELGKRDFYENSRIGLRPFRNNISYFGIDADQLLIEKPQLAQRLFLEMMSLFKEEILHPLPFREFTPSHIEEAFRYMQQSQQIGKIIINFEHEKHVVPAKKPQEQLQCDPSASYLITGGLSGFGLKTATWLVEKGAQHLILVSRSGKASPAENEILLKLRRQGIEITQTACDVTNFQALQGVINDIPKNTALKGIIHAAMVLDDALIQKLNADKIQHVIQPKLSGAWNLHELSKHQTLDFFVVYSSVTTSVGNPGQANYVAANYALESLCHWRRQQQLPASYVAWGAIDDVGYLTKHSATKEVLQQRLGGKALQSDQALMRLEHLLLNNITGATIIDLEWQAIQRVMPNAQAPRFYSLGQNTNTRNDQSSIDLKALSASLSQEEIIPIVVEHVSDEIVHILRLSKEAIDTQRSVFDLGMDSLMGMELVLAIEERFGVKLPVMALTEGASIQRIAERILEHANRDDVPSQNPEAESISIAAARHGHTLDDSQKQALSEAITDSNNLKNQHVENQ</sequence>
<dbReference type="Pfam" id="PF00550">
    <property type="entry name" value="PP-binding"/>
    <property type="match status" value="1"/>
</dbReference>
<keyword evidence="8" id="KW-0012">Acyltransferase</keyword>
<keyword evidence="6" id="KW-0521">NADP</keyword>
<dbReference type="SMART" id="SM00827">
    <property type="entry name" value="PKS_AT"/>
    <property type="match status" value="1"/>
</dbReference>
<dbReference type="SMART" id="SM01294">
    <property type="entry name" value="PKS_PP_betabranch"/>
    <property type="match status" value="1"/>
</dbReference>
<dbReference type="SUPFAM" id="SSF51735">
    <property type="entry name" value="NAD(P)-binding Rossmann-fold domains"/>
    <property type="match status" value="3"/>
</dbReference>
<dbReference type="SUPFAM" id="SSF55048">
    <property type="entry name" value="Probable ACP-binding domain of malonyl-CoA ACP transacylase"/>
    <property type="match status" value="1"/>
</dbReference>
<dbReference type="InterPro" id="IPR036736">
    <property type="entry name" value="ACP-like_sf"/>
</dbReference>
<comment type="function">
    <text evidence="9">Involved in production of the polyketide antibiotic thailandamide.</text>
</comment>
<evidence type="ECO:0000256" key="7">
    <source>
        <dbReference type="ARBA" id="ARBA00023268"/>
    </source>
</evidence>
<evidence type="ECO:0000313" key="15">
    <source>
        <dbReference type="EMBL" id="CAA6802867.1"/>
    </source>
</evidence>
<dbReference type="FunFam" id="3.40.47.10:FF:000019">
    <property type="entry name" value="Polyketide synthase type I"/>
    <property type="match status" value="1"/>
</dbReference>
<keyword evidence="4" id="KW-0597">Phosphoprotein</keyword>
<dbReference type="Gene3D" id="3.40.366.10">
    <property type="entry name" value="Malonyl-Coenzyme A Acyl Carrier Protein, domain 2"/>
    <property type="match status" value="1"/>
</dbReference>
<dbReference type="Gene3D" id="3.30.70.3290">
    <property type="match status" value="1"/>
</dbReference>
<dbReference type="InterPro" id="IPR049552">
    <property type="entry name" value="PKS_DH_N"/>
</dbReference>
<dbReference type="CDD" id="cd05195">
    <property type="entry name" value="enoyl_red"/>
    <property type="match status" value="1"/>
</dbReference>
<dbReference type="Pfam" id="PF08240">
    <property type="entry name" value="ADH_N"/>
    <property type="match status" value="1"/>
</dbReference>
<dbReference type="SUPFAM" id="SSF50129">
    <property type="entry name" value="GroES-like"/>
    <property type="match status" value="1"/>
</dbReference>
<evidence type="ECO:0000256" key="11">
    <source>
        <dbReference type="SAM" id="MobiDB-lite"/>
    </source>
</evidence>
<dbReference type="InterPro" id="IPR036291">
    <property type="entry name" value="NAD(P)-bd_dom_sf"/>
</dbReference>
<dbReference type="SUPFAM" id="SSF47336">
    <property type="entry name" value="ACP-like"/>
    <property type="match status" value="1"/>
</dbReference>
<dbReference type="Pfam" id="PF14765">
    <property type="entry name" value="PS-DH"/>
    <property type="match status" value="1"/>
</dbReference>
<dbReference type="SMART" id="SM00829">
    <property type="entry name" value="PKS_ER"/>
    <property type="match status" value="1"/>
</dbReference>
<dbReference type="Pfam" id="PF16197">
    <property type="entry name" value="KAsynt_C_assoc"/>
    <property type="match status" value="1"/>
</dbReference>
<dbReference type="GO" id="GO:0016491">
    <property type="term" value="F:oxidoreductase activity"/>
    <property type="evidence" value="ECO:0007669"/>
    <property type="project" value="InterPro"/>
</dbReference>
<dbReference type="InterPro" id="IPR029063">
    <property type="entry name" value="SAM-dependent_MTases_sf"/>
</dbReference>
<proteinExistence type="inferred from homology"/>
<dbReference type="InterPro" id="IPR014031">
    <property type="entry name" value="Ketoacyl_synth_C"/>
</dbReference>
<dbReference type="Gene3D" id="3.90.180.10">
    <property type="entry name" value="Medium-chain alcohol dehydrogenases, catalytic domain"/>
    <property type="match status" value="1"/>
</dbReference>
<dbReference type="SMART" id="SM00825">
    <property type="entry name" value="PKS_KS"/>
    <property type="match status" value="1"/>
</dbReference>
<dbReference type="Pfam" id="PF02801">
    <property type="entry name" value="Ketoacyl-synt_C"/>
    <property type="match status" value="1"/>
</dbReference>
<evidence type="ECO:0000256" key="9">
    <source>
        <dbReference type="ARBA" id="ARBA00054155"/>
    </source>
</evidence>
<comment type="pathway">
    <text evidence="1">Lipid metabolism; fatty acid biosynthesis.</text>
</comment>
<comment type="similarity">
    <text evidence="2">Belongs to the short-chain dehydrogenases/reductases (SDR) family.</text>
</comment>
<evidence type="ECO:0000256" key="10">
    <source>
        <dbReference type="PROSITE-ProRule" id="PRU01363"/>
    </source>
</evidence>
<dbReference type="SMART" id="SM00822">
    <property type="entry name" value="PKS_KR"/>
    <property type="match status" value="1"/>
</dbReference>
<evidence type="ECO:0000259" key="14">
    <source>
        <dbReference type="PROSITE" id="PS52019"/>
    </source>
</evidence>
<dbReference type="InterPro" id="IPR001227">
    <property type="entry name" value="Ac_transferase_dom_sf"/>
</dbReference>
<dbReference type="EMBL" id="CACVAY010000013">
    <property type="protein sequence ID" value="CAA6802867.1"/>
    <property type="molecule type" value="Genomic_DNA"/>
</dbReference>
<feature type="active site" description="Proton donor; for dehydratase activity" evidence="10">
    <location>
        <position position="1083"/>
    </location>
</feature>
<dbReference type="PROSITE" id="PS00606">
    <property type="entry name" value="KS3_1"/>
    <property type="match status" value="1"/>
</dbReference>
<dbReference type="SMART" id="SM00823">
    <property type="entry name" value="PKS_PP"/>
    <property type="match status" value="1"/>
</dbReference>
<dbReference type="InterPro" id="IPR032821">
    <property type="entry name" value="PKS_assoc"/>
</dbReference>
<evidence type="ECO:0000259" key="12">
    <source>
        <dbReference type="PROSITE" id="PS50075"/>
    </source>
</evidence>
<dbReference type="Pfam" id="PF08659">
    <property type="entry name" value="KR"/>
    <property type="match status" value="1"/>
</dbReference>
<dbReference type="InterPro" id="IPR014043">
    <property type="entry name" value="Acyl_transferase_dom"/>
</dbReference>
<evidence type="ECO:0000259" key="13">
    <source>
        <dbReference type="PROSITE" id="PS52004"/>
    </source>
</evidence>
<evidence type="ECO:0000256" key="3">
    <source>
        <dbReference type="ARBA" id="ARBA00022450"/>
    </source>
</evidence>
<gene>
    <name evidence="15" type="ORF">HELGO_WM10957</name>
</gene>
<dbReference type="GO" id="GO:0006633">
    <property type="term" value="P:fatty acid biosynthetic process"/>
    <property type="evidence" value="ECO:0007669"/>
    <property type="project" value="UniProtKB-UniPathway"/>
</dbReference>
<dbReference type="InterPro" id="IPR014030">
    <property type="entry name" value="Ketoacyl_synth_N"/>
</dbReference>
<feature type="region of interest" description="N-terminal hotdog fold" evidence="10">
    <location>
        <begin position="893"/>
        <end position="1010"/>
    </location>
</feature>
<dbReference type="InterPro" id="IPR013149">
    <property type="entry name" value="ADH-like_C"/>
</dbReference>
<dbReference type="UniPathway" id="UPA00094"/>
<dbReference type="PANTHER" id="PTHR43775:SF37">
    <property type="entry name" value="SI:DKEY-61P9.11"/>
    <property type="match status" value="1"/>
</dbReference>
<dbReference type="InterPro" id="IPR016039">
    <property type="entry name" value="Thiolase-like"/>
</dbReference>
<dbReference type="InterPro" id="IPR013968">
    <property type="entry name" value="PKS_KR"/>
</dbReference>
<dbReference type="GO" id="GO:0004312">
    <property type="term" value="F:fatty acid synthase activity"/>
    <property type="evidence" value="ECO:0007669"/>
    <property type="project" value="TreeGrafter"/>
</dbReference>
<keyword evidence="7" id="KW-0511">Multifunctional enzyme</keyword>
<dbReference type="InterPro" id="IPR050091">
    <property type="entry name" value="PKS_NRPS_Biosynth_Enz"/>
</dbReference>
<dbReference type="InterPro" id="IPR020807">
    <property type="entry name" value="PKS_DH"/>
</dbReference>
<dbReference type="Pfam" id="PF00109">
    <property type="entry name" value="ketoacyl-synt"/>
    <property type="match status" value="1"/>
</dbReference>
<name>A0A6S6SBW2_9GAMM</name>
<keyword evidence="5" id="KW-0808">Transferase</keyword>
<dbReference type="InterPro" id="IPR016036">
    <property type="entry name" value="Malonyl_transacylase_ACP-bd"/>
</dbReference>
<evidence type="ECO:0000256" key="6">
    <source>
        <dbReference type="ARBA" id="ARBA00022857"/>
    </source>
</evidence>
<dbReference type="InterPro" id="IPR009081">
    <property type="entry name" value="PP-bd_ACP"/>
</dbReference>
<evidence type="ECO:0000256" key="8">
    <source>
        <dbReference type="ARBA" id="ARBA00023315"/>
    </source>
</evidence>
<feature type="domain" description="Carrier" evidence="12">
    <location>
        <begin position="2368"/>
        <end position="2445"/>
    </location>
</feature>
<dbReference type="SUPFAM" id="SSF52151">
    <property type="entry name" value="FabD/lysophospholipase-like"/>
    <property type="match status" value="1"/>
</dbReference>
<dbReference type="SUPFAM" id="SSF53335">
    <property type="entry name" value="S-adenosyl-L-methionine-dependent methyltransferases"/>
    <property type="match status" value="1"/>
</dbReference>
<dbReference type="Gene3D" id="3.40.50.720">
    <property type="entry name" value="NAD(P)-binding Rossmann-like Domain"/>
    <property type="match status" value="3"/>
</dbReference>
<dbReference type="CDD" id="cd00833">
    <property type="entry name" value="PKS"/>
    <property type="match status" value="1"/>
</dbReference>
<dbReference type="InterPro" id="IPR057326">
    <property type="entry name" value="KR_dom"/>
</dbReference>
<evidence type="ECO:0000256" key="5">
    <source>
        <dbReference type="ARBA" id="ARBA00022679"/>
    </source>
</evidence>
<dbReference type="SMART" id="SM00826">
    <property type="entry name" value="PKS_DH"/>
    <property type="match status" value="1"/>
</dbReference>
<reference evidence="15" key="1">
    <citation type="submission" date="2020-01" db="EMBL/GenBank/DDBJ databases">
        <authorList>
            <person name="Meier V. D."/>
            <person name="Meier V D."/>
        </authorList>
    </citation>
    <scope>NUCLEOTIDE SEQUENCE</scope>
    <source>
        <strain evidence="15">HLG_WM_MAG_07</strain>
    </source>
</reference>
<organism evidence="15">
    <name type="scientific">uncultured Thiotrichaceae bacterium</name>
    <dbReference type="NCBI Taxonomy" id="298394"/>
    <lineage>
        <taxon>Bacteria</taxon>
        <taxon>Pseudomonadati</taxon>
        <taxon>Pseudomonadota</taxon>
        <taxon>Gammaproteobacteria</taxon>
        <taxon>Thiotrichales</taxon>
        <taxon>Thiotrichaceae</taxon>
        <taxon>environmental samples</taxon>
    </lineage>
</organism>
<dbReference type="InterPro" id="IPR049900">
    <property type="entry name" value="PKS_mFAS_DH"/>
</dbReference>
<dbReference type="InterPro" id="IPR002364">
    <property type="entry name" value="Quin_OxRdtase/zeta-crystal_CS"/>
</dbReference>
<dbReference type="Gene3D" id="3.10.129.110">
    <property type="entry name" value="Polyketide synthase dehydratase"/>
    <property type="match status" value="1"/>
</dbReference>
<dbReference type="PROSITE" id="PS52019">
    <property type="entry name" value="PKS_MFAS_DH"/>
    <property type="match status" value="1"/>
</dbReference>
<feature type="domain" description="Ketosynthase family 3 (KS3)" evidence="13">
    <location>
        <begin position="5"/>
        <end position="427"/>
    </location>
</feature>
<dbReference type="PROSITE" id="PS50075">
    <property type="entry name" value="CARRIER"/>
    <property type="match status" value="1"/>
</dbReference>
<dbReference type="InterPro" id="IPR020806">
    <property type="entry name" value="PKS_PP-bd"/>
</dbReference>
<dbReference type="GO" id="GO:0004315">
    <property type="term" value="F:3-oxoacyl-[acyl-carrier-protein] synthase activity"/>
    <property type="evidence" value="ECO:0007669"/>
    <property type="project" value="InterPro"/>
</dbReference>
<dbReference type="Gene3D" id="3.40.50.150">
    <property type="entry name" value="Vaccinia Virus protein VP39"/>
    <property type="match status" value="1"/>
</dbReference>
<protein>
    <submittedName>
        <fullName evidence="15">Capsular polysaccharide biosynthesis fatty acid synthase WcbR</fullName>
    </submittedName>
</protein>
<dbReference type="GO" id="GO:0031177">
    <property type="term" value="F:phosphopantetheine binding"/>
    <property type="evidence" value="ECO:0007669"/>
    <property type="project" value="InterPro"/>
</dbReference>
<evidence type="ECO:0000256" key="2">
    <source>
        <dbReference type="ARBA" id="ARBA00006484"/>
    </source>
</evidence>
<dbReference type="GO" id="GO:0008270">
    <property type="term" value="F:zinc ion binding"/>
    <property type="evidence" value="ECO:0007669"/>
    <property type="project" value="InterPro"/>
</dbReference>
<dbReference type="InterPro" id="IPR011032">
    <property type="entry name" value="GroES-like_sf"/>
</dbReference>
<dbReference type="Gene3D" id="1.10.1200.10">
    <property type="entry name" value="ACP-like"/>
    <property type="match status" value="1"/>
</dbReference>
<dbReference type="Pfam" id="PF21089">
    <property type="entry name" value="PKS_DH_N"/>
    <property type="match status" value="1"/>
</dbReference>
<feature type="active site" description="Proton acceptor; for dehydratase activity" evidence="10">
    <location>
        <position position="922"/>
    </location>
</feature>
<dbReference type="Pfam" id="PF00107">
    <property type="entry name" value="ADH_zinc_N"/>
    <property type="match status" value="1"/>
</dbReference>
<dbReference type="SUPFAM" id="SSF53901">
    <property type="entry name" value="Thiolase-like"/>
    <property type="match status" value="1"/>
</dbReference>
<evidence type="ECO:0000256" key="4">
    <source>
        <dbReference type="ARBA" id="ARBA00022553"/>
    </source>
</evidence>